<name>A0ABW4E5K1_9LACO</name>
<dbReference type="Proteomes" id="UP001597252">
    <property type="component" value="Unassembled WGS sequence"/>
</dbReference>
<evidence type="ECO:0000313" key="1">
    <source>
        <dbReference type="EMBL" id="MFD1484662.1"/>
    </source>
</evidence>
<proteinExistence type="predicted"/>
<keyword evidence="2" id="KW-1185">Reference proteome</keyword>
<comment type="caution">
    <text evidence="1">The sequence shown here is derived from an EMBL/GenBank/DDBJ whole genome shotgun (WGS) entry which is preliminary data.</text>
</comment>
<dbReference type="EMBL" id="JBHTON010000014">
    <property type="protein sequence ID" value="MFD1484662.1"/>
    <property type="molecule type" value="Genomic_DNA"/>
</dbReference>
<sequence length="49" mass="5282">MARMISTETPLMHEIHAIESVYGSILNAPDDDPHLLAAHKIANGGRTDA</sequence>
<dbReference type="RefSeq" id="WP_164508535.1">
    <property type="nucleotide sequence ID" value="NZ_JBHTON010000014.1"/>
</dbReference>
<protein>
    <submittedName>
        <fullName evidence="1">Uncharacterized protein</fullName>
    </submittedName>
</protein>
<evidence type="ECO:0000313" key="2">
    <source>
        <dbReference type="Proteomes" id="UP001597252"/>
    </source>
</evidence>
<gene>
    <name evidence="1" type="ORF">ACFQ5J_05410</name>
</gene>
<organism evidence="1 2">
    <name type="scientific">Lacticaseibacillus baoqingensis</name>
    <dbReference type="NCBI Taxonomy" id="2486013"/>
    <lineage>
        <taxon>Bacteria</taxon>
        <taxon>Bacillati</taxon>
        <taxon>Bacillota</taxon>
        <taxon>Bacilli</taxon>
        <taxon>Lactobacillales</taxon>
        <taxon>Lactobacillaceae</taxon>
        <taxon>Lacticaseibacillus</taxon>
    </lineage>
</organism>
<reference evidence="2" key="1">
    <citation type="journal article" date="2019" name="Int. J. Syst. Evol. Microbiol.">
        <title>The Global Catalogue of Microorganisms (GCM) 10K type strain sequencing project: providing services to taxonomists for standard genome sequencing and annotation.</title>
        <authorList>
            <consortium name="The Broad Institute Genomics Platform"/>
            <consortium name="The Broad Institute Genome Sequencing Center for Infectious Disease"/>
            <person name="Wu L."/>
            <person name="Ma J."/>
        </authorList>
    </citation>
    <scope>NUCLEOTIDE SEQUENCE [LARGE SCALE GENOMIC DNA]</scope>
    <source>
        <strain evidence="2">CCM 8903</strain>
    </source>
</reference>
<accession>A0ABW4E5K1</accession>